<evidence type="ECO:0000313" key="2">
    <source>
        <dbReference type="EMBL" id="MFD1320873.1"/>
    </source>
</evidence>
<organism evidence="2 3">
    <name type="scientific">Micromonospora sonneratiae</name>
    <dbReference type="NCBI Taxonomy" id="1184706"/>
    <lineage>
        <taxon>Bacteria</taxon>
        <taxon>Bacillati</taxon>
        <taxon>Actinomycetota</taxon>
        <taxon>Actinomycetes</taxon>
        <taxon>Micromonosporales</taxon>
        <taxon>Micromonosporaceae</taxon>
        <taxon>Micromonospora</taxon>
    </lineage>
</organism>
<name>A0ABW3YCQ7_9ACTN</name>
<dbReference type="Gene3D" id="3.40.50.300">
    <property type="entry name" value="P-loop containing nucleotide triphosphate hydrolases"/>
    <property type="match status" value="1"/>
</dbReference>
<keyword evidence="2" id="KW-0255">Endonuclease</keyword>
<comment type="caution">
    <text evidence="2">The sequence shown here is derived from an EMBL/GenBank/DDBJ whole genome shotgun (WGS) entry which is preliminary data.</text>
</comment>
<dbReference type="InterPro" id="IPR027417">
    <property type="entry name" value="P-loop_NTPase"/>
</dbReference>
<dbReference type="RefSeq" id="WP_377568301.1">
    <property type="nucleotide sequence ID" value="NZ_JBHTMP010000008.1"/>
</dbReference>
<keyword evidence="2" id="KW-0540">Nuclease</keyword>
<accession>A0ABW3YCQ7</accession>
<evidence type="ECO:0000313" key="3">
    <source>
        <dbReference type="Proteomes" id="UP001597260"/>
    </source>
</evidence>
<dbReference type="Proteomes" id="UP001597260">
    <property type="component" value="Unassembled WGS sequence"/>
</dbReference>
<proteinExistence type="predicted"/>
<dbReference type="GO" id="GO:0004519">
    <property type="term" value="F:endonuclease activity"/>
    <property type="evidence" value="ECO:0007669"/>
    <property type="project" value="UniProtKB-KW"/>
</dbReference>
<dbReference type="InterPro" id="IPR051396">
    <property type="entry name" value="Bact_Antivir_Def_Nuclease"/>
</dbReference>
<feature type="domain" description="ATPase AAA-type core" evidence="1">
    <location>
        <begin position="188"/>
        <end position="381"/>
    </location>
</feature>
<reference evidence="3" key="1">
    <citation type="journal article" date="2019" name="Int. J. Syst. Evol. Microbiol.">
        <title>The Global Catalogue of Microorganisms (GCM) 10K type strain sequencing project: providing services to taxonomists for standard genome sequencing and annotation.</title>
        <authorList>
            <consortium name="The Broad Institute Genomics Platform"/>
            <consortium name="The Broad Institute Genome Sequencing Center for Infectious Disease"/>
            <person name="Wu L."/>
            <person name="Ma J."/>
        </authorList>
    </citation>
    <scope>NUCLEOTIDE SEQUENCE [LARGE SCALE GENOMIC DNA]</scope>
    <source>
        <strain evidence="3">JCM 31037</strain>
    </source>
</reference>
<dbReference type="PANTHER" id="PTHR43581:SF4">
    <property type="entry name" value="ATP_GTP PHOSPHATASE"/>
    <property type="match status" value="1"/>
</dbReference>
<dbReference type="Pfam" id="PF13304">
    <property type="entry name" value="AAA_21"/>
    <property type="match status" value="1"/>
</dbReference>
<keyword evidence="3" id="KW-1185">Reference proteome</keyword>
<evidence type="ECO:0000259" key="1">
    <source>
        <dbReference type="Pfam" id="PF13304"/>
    </source>
</evidence>
<protein>
    <submittedName>
        <fullName evidence="2">ATP-dependent endonuclease</fullName>
    </submittedName>
</protein>
<dbReference type="EMBL" id="JBHTMP010000008">
    <property type="protein sequence ID" value="MFD1320873.1"/>
    <property type="molecule type" value="Genomic_DNA"/>
</dbReference>
<keyword evidence="2" id="KW-0378">Hydrolase</keyword>
<dbReference type="SUPFAM" id="SSF52540">
    <property type="entry name" value="P-loop containing nucleoside triphosphate hydrolases"/>
    <property type="match status" value="1"/>
</dbReference>
<dbReference type="CDD" id="cd00267">
    <property type="entry name" value="ABC_ATPase"/>
    <property type="match status" value="1"/>
</dbReference>
<sequence>MRVTKAQITKYKSVTDSGEFAVNDRLTALVGKNEAGKTAVLEAIYRFNPLASGHPTTFDPLRDYPRSSYNRDKAQISAIEPIQLTFALDPDDMAAVEATFGKGSVIATHVRVARRYNSTTTYWSSPIISEAKAIGHLVEKAGLDRGKYAKQTRGATIAALRAEEEPPTAAAELAGDLEDRDLVSEAWSILARRLPKIQYFDEYSVLPGSVSIERLQKAAEDDLSPGERTALALLRLAGVDSEEFAEADYEARKASLEAAANQLTDELFEYWTQNDGLSVELDIESRPVPNRPGQPEPWLQIRVRNATHRVTLNMAERSKGFIWFFSFLAAFSEYAEEDRRVILLDEPGLNLHAKAQGDLLRYIDERLAPDHQVIYSTHSLFMIQPRHLERCRTVEDLPKQGTQVSEDVWAARPETVFPLLGALGVDMSQALIVGPDQLAVEGPADVVYLSVMSDLAREKGKTSLDPRWTITPIGGLDKIPTFVALLRASDLNIAVVMDVAAGGNQKITNMVQRGLLAQDHLIPLTDITGTPEADIEDLFDQGWYLKLLKESKVGVVAKNKLTGGRIVKQVEAALGSRFDHYQPASYLMRTATKLRDEVDDATIDRFAQLFARINNLLST</sequence>
<dbReference type="PANTHER" id="PTHR43581">
    <property type="entry name" value="ATP/GTP PHOSPHATASE"/>
    <property type="match status" value="1"/>
</dbReference>
<dbReference type="InterPro" id="IPR003959">
    <property type="entry name" value="ATPase_AAA_core"/>
</dbReference>
<gene>
    <name evidence="2" type="ORF">ACFQ4H_07200</name>
</gene>